<keyword evidence="2" id="KW-1185">Reference proteome</keyword>
<dbReference type="EMBL" id="VOTZ01000031">
    <property type="protein sequence ID" value="MCQ1539453.1"/>
    <property type="molecule type" value="Genomic_DNA"/>
</dbReference>
<evidence type="ECO:0000313" key="2">
    <source>
        <dbReference type="Proteomes" id="UP001524383"/>
    </source>
</evidence>
<gene>
    <name evidence="1" type="ORF">FTO68_10740</name>
</gene>
<name>A0ABD4TN77_9EURY</name>
<sequence length="243" mass="26877">MAKRLAIPVRGLGSKVDTPSVSDLAAWAKARAGQSGDLVTYHLLKTVEAQAEVHTPAAGGWFYHERARAGSLPDAPADDVLDDIQAVSLIRKNCWWSLPSAAALFLDPDEDQILFFRQFLRMMRDAGVFGHVILLEHDPASLELELVSGRRIFWHLMNPTERGLEKVLEVQRDITVAPSVLPLLGDLMGSYTVRKIIVMDGREVDLRAAMELVDLDNIMAGGYAPAGQPSYWDELVGGSFIWR</sequence>
<organism evidence="1 2">
    <name type="scientific">Methanocalculus taiwanensis</name>
    <dbReference type="NCBI Taxonomy" id="106207"/>
    <lineage>
        <taxon>Archaea</taxon>
        <taxon>Methanobacteriati</taxon>
        <taxon>Methanobacteriota</taxon>
        <taxon>Stenosarchaea group</taxon>
        <taxon>Methanomicrobia</taxon>
        <taxon>Methanomicrobiales</taxon>
        <taxon>Methanocalculaceae</taxon>
        <taxon>Methanocalculus</taxon>
    </lineage>
</organism>
<dbReference type="AlphaFoldDB" id="A0ABD4TN77"/>
<protein>
    <submittedName>
        <fullName evidence="1">Uncharacterized protein</fullName>
    </submittedName>
</protein>
<dbReference type="Proteomes" id="UP001524383">
    <property type="component" value="Unassembled WGS sequence"/>
</dbReference>
<evidence type="ECO:0000313" key="1">
    <source>
        <dbReference type="EMBL" id="MCQ1539453.1"/>
    </source>
</evidence>
<proteinExistence type="predicted"/>
<reference evidence="1 2" key="1">
    <citation type="submission" date="2019-08" db="EMBL/GenBank/DDBJ databases">
        <authorList>
            <person name="Chen S.-C."/>
            <person name="Lai M.-C."/>
            <person name="You Y.-T."/>
        </authorList>
    </citation>
    <scope>NUCLEOTIDE SEQUENCE [LARGE SCALE GENOMIC DNA]</scope>
    <source>
        <strain evidence="1 2">P2F9704a</strain>
    </source>
</reference>
<accession>A0ABD4TN77</accession>
<comment type="caution">
    <text evidence="1">The sequence shown here is derived from an EMBL/GenBank/DDBJ whole genome shotgun (WGS) entry which is preliminary data.</text>
</comment>
<dbReference type="RefSeq" id="WP_255333420.1">
    <property type="nucleotide sequence ID" value="NZ_VOTZ01000031.1"/>
</dbReference>